<dbReference type="OrthoDB" id="3365698at2759"/>
<feature type="domain" description="F-box" evidence="2">
    <location>
        <begin position="106"/>
        <end position="166"/>
    </location>
</feature>
<dbReference type="PROSITE" id="PS50181">
    <property type="entry name" value="FBOX"/>
    <property type="match status" value="1"/>
</dbReference>
<reference evidence="3 4" key="1">
    <citation type="submission" date="2015-04" db="EMBL/GenBank/DDBJ databases">
        <title>Complete genome sequence of Schizopora paradoxa KUC8140, a cosmopolitan wood degrader in East Asia.</title>
        <authorList>
            <consortium name="DOE Joint Genome Institute"/>
            <person name="Min B."/>
            <person name="Park H."/>
            <person name="Jang Y."/>
            <person name="Kim J.-J."/>
            <person name="Kim K.H."/>
            <person name="Pangilinan J."/>
            <person name="Lipzen A."/>
            <person name="Riley R."/>
            <person name="Grigoriev I.V."/>
            <person name="Spatafora J.W."/>
            <person name="Choi I.-G."/>
        </authorList>
    </citation>
    <scope>NUCLEOTIDE SEQUENCE [LARGE SCALE GENOMIC DNA]</scope>
    <source>
        <strain evidence="3 4">KUC8140</strain>
    </source>
</reference>
<name>A0A0H2R4D5_9AGAM</name>
<protein>
    <recommendedName>
        <fullName evidence="2">F-box domain-containing protein</fullName>
    </recommendedName>
</protein>
<evidence type="ECO:0000259" key="2">
    <source>
        <dbReference type="PROSITE" id="PS50181"/>
    </source>
</evidence>
<dbReference type="InterPro" id="IPR032675">
    <property type="entry name" value="LRR_dom_sf"/>
</dbReference>
<keyword evidence="4" id="KW-1185">Reference proteome</keyword>
<evidence type="ECO:0000313" key="3">
    <source>
        <dbReference type="EMBL" id="KLO06694.1"/>
    </source>
</evidence>
<dbReference type="Pfam" id="PF12937">
    <property type="entry name" value="F-box-like"/>
    <property type="match status" value="1"/>
</dbReference>
<dbReference type="Proteomes" id="UP000053477">
    <property type="component" value="Unassembled WGS sequence"/>
</dbReference>
<proteinExistence type="predicted"/>
<accession>A0A0H2R4D5</accession>
<organism evidence="3 4">
    <name type="scientific">Schizopora paradoxa</name>
    <dbReference type="NCBI Taxonomy" id="27342"/>
    <lineage>
        <taxon>Eukaryota</taxon>
        <taxon>Fungi</taxon>
        <taxon>Dikarya</taxon>
        <taxon>Basidiomycota</taxon>
        <taxon>Agaricomycotina</taxon>
        <taxon>Agaricomycetes</taxon>
        <taxon>Hymenochaetales</taxon>
        <taxon>Schizoporaceae</taxon>
        <taxon>Schizopora</taxon>
    </lineage>
</organism>
<evidence type="ECO:0000313" key="4">
    <source>
        <dbReference type="Proteomes" id="UP000053477"/>
    </source>
</evidence>
<feature type="compositionally biased region" description="Acidic residues" evidence="1">
    <location>
        <begin position="532"/>
        <end position="549"/>
    </location>
</feature>
<dbReference type="EMBL" id="KQ086187">
    <property type="protein sequence ID" value="KLO06694.1"/>
    <property type="molecule type" value="Genomic_DNA"/>
</dbReference>
<dbReference type="SUPFAM" id="SSF52047">
    <property type="entry name" value="RNI-like"/>
    <property type="match status" value="1"/>
</dbReference>
<sequence length="599" mass="67485">MHDCEREDLDPEAVNTLAEIVERLRQTSSGGCLGAQDEWLRTSILPPSSLLEYNPKRAEEDRNAADRLTSVAKSLRTTVDALFPLLQLISLQALTCESAATSMRLRAGLLTLPDEVLLHIMEDIAFDEGDDPYSAVHTVRAALKLSAVCRRFRDLAMRSSLFWYRVSNNMHIDLVKALCGRLTKPIGVVILMGPIRRTEDHVAPFMQAVAARSEFWTRFVQGSEIMPSLFSGLTREDLQDVAQETRGLDAPFLREISMHYPDFDISGEVVEAHYYKSWVAPQLRTFKTTNLVPVPFASGSSLTSVTVKLDFSTADWAGRVTESLGSLIDFLVSCPKVKSLRLGLSNLKSPSVIPARLRTDFSGVEDLELDFSHCDGPETKSFLHLIHFPNTPSLKLHLAKFDRTTADTSTELILQEVASFAPCITQLTLFFFFHEKHNRIKHLTLPNFPRIQQLTLMTSESRLNISPQQGLFCTSLRTLTFCGCDFLDREWVSILLHRFKQQGNVPHLEVQNCQWKREDEDTWSWPSTPSEAEVEVEEDVELEPEPEDPVNEHNIMDTDDSDTRSNGSANSVSQSFIDAIIKGPTRAEVTVEDLLYVIR</sequence>
<evidence type="ECO:0000256" key="1">
    <source>
        <dbReference type="SAM" id="MobiDB-lite"/>
    </source>
</evidence>
<dbReference type="InterPro" id="IPR001810">
    <property type="entry name" value="F-box_dom"/>
</dbReference>
<dbReference type="AlphaFoldDB" id="A0A0H2R4D5"/>
<dbReference type="Gene3D" id="1.20.1280.50">
    <property type="match status" value="1"/>
</dbReference>
<dbReference type="InterPro" id="IPR036047">
    <property type="entry name" value="F-box-like_dom_sf"/>
</dbReference>
<feature type="region of interest" description="Disordered" evidence="1">
    <location>
        <begin position="519"/>
        <end position="570"/>
    </location>
</feature>
<gene>
    <name evidence="3" type="ORF">SCHPADRAFT_932918</name>
</gene>
<dbReference type="SUPFAM" id="SSF81383">
    <property type="entry name" value="F-box domain"/>
    <property type="match status" value="1"/>
</dbReference>
<dbReference type="Gene3D" id="3.80.10.10">
    <property type="entry name" value="Ribonuclease Inhibitor"/>
    <property type="match status" value="1"/>
</dbReference>
<dbReference type="InParanoid" id="A0A0H2R4D5"/>